<organism evidence="2">
    <name type="scientific">Albugo laibachii Nc14</name>
    <dbReference type="NCBI Taxonomy" id="890382"/>
    <lineage>
        <taxon>Eukaryota</taxon>
        <taxon>Sar</taxon>
        <taxon>Stramenopiles</taxon>
        <taxon>Oomycota</taxon>
        <taxon>Peronosporomycetes</taxon>
        <taxon>Albuginales</taxon>
        <taxon>Albuginaceae</taxon>
        <taxon>Albugo</taxon>
    </lineage>
</organism>
<dbReference type="HOGENOM" id="CLU_881137_0_0_1"/>
<dbReference type="AlphaFoldDB" id="F0WIL9"/>
<sequence length="316" mass="35096">MKRVGGGYVLQAPRVERNQQQHRGARPTPPIPADTRRTTLATIPAREVASQQRPATIQVDRVTPPTSTVATRYNSAARTASAVASQPILATIQVDRITPPTSTVATRTNSAARIAPAVASQPIPATIQVDRITPPTTTVARTTASVTPAVRLVIIEPPRTVSSDLSRLKEENEALSAFLADKSVQLRDALEREVRITTQVEDVKNKLQTSLKKNEEYQHRLDDALVTHVQDQRKIKIAMEGQEQLKADVAASRKMLEGFKTFMVEQGKQLEALQLARDHPPRPTQTTQTSEVDKNRIKIHGVHEIEDFYRAHWEKD</sequence>
<proteinExistence type="predicted"/>
<reference evidence="2" key="2">
    <citation type="submission" date="2011-02" db="EMBL/GenBank/DDBJ databases">
        <authorList>
            <person name="MacLean D."/>
        </authorList>
    </citation>
    <scope>NUCLEOTIDE SEQUENCE</scope>
</reference>
<name>F0WIL9_9STRA</name>
<accession>F0WIL9</accession>
<protein>
    <submittedName>
        <fullName evidence="2">AlNc14C111G6420 protein</fullName>
    </submittedName>
</protein>
<dbReference type="EMBL" id="FR824156">
    <property type="protein sequence ID" value="CCA21104.1"/>
    <property type="molecule type" value="Genomic_DNA"/>
</dbReference>
<evidence type="ECO:0000256" key="1">
    <source>
        <dbReference type="SAM" id="MobiDB-lite"/>
    </source>
</evidence>
<evidence type="ECO:0000313" key="2">
    <source>
        <dbReference type="EMBL" id="CCA21104.1"/>
    </source>
</evidence>
<gene>
    <name evidence="2" type="primary">AlNc14C111G6420</name>
    <name evidence="2" type="ORF">ALNC14_072470</name>
</gene>
<reference evidence="2" key="1">
    <citation type="journal article" date="2011" name="PLoS Biol.">
        <title>Gene gain and loss during evolution of obligate parasitism in the white rust pathogen of Arabidopsis thaliana.</title>
        <authorList>
            <person name="Kemen E."/>
            <person name="Gardiner A."/>
            <person name="Schultz-Larsen T."/>
            <person name="Kemen A.C."/>
            <person name="Balmuth A.L."/>
            <person name="Robert-Seilaniantz A."/>
            <person name="Bailey K."/>
            <person name="Holub E."/>
            <person name="Studholme D.J."/>
            <person name="Maclean D."/>
            <person name="Jones J.D."/>
        </authorList>
    </citation>
    <scope>NUCLEOTIDE SEQUENCE</scope>
</reference>
<feature type="region of interest" description="Disordered" evidence="1">
    <location>
        <begin position="1"/>
        <end position="36"/>
    </location>
</feature>